<gene>
    <name evidence="7" type="ORF">GCT13_33685</name>
</gene>
<dbReference type="Pfam" id="PF03466">
    <property type="entry name" value="LysR_substrate"/>
    <property type="match status" value="1"/>
</dbReference>
<reference evidence="7 8" key="1">
    <citation type="submission" date="2019-10" db="EMBL/GenBank/DDBJ databases">
        <title>Paraburkholderia sp. isolated from nodules of Mimosa pudica from Brazilian Atlantic Forest soils.</title>
        <authorList>
            <person name="Paulitsch F."/>
            <person name="Hungria M."/>
            <person name="Dall'Agnol R."/>
        </authorList>
    </citation>
    <scope>NUCLEOTIDE SEQUENCE [LARGE SCALE GENOMIC DNA]</scope>
    <source>
        <strain evidence="7 8">CNPSo 3157</strain>
    </source>
</reference>
<evidence type="ECO:0000256" key="3">
    <source>
        <dbReference type="ARBA" id="ARBA00023125"/>
    </source>
</evidence>
<keyword evidence="8" id="KW-1185">Reference proteome</keyword>
<evidence type="ECO:0000313" key="8">
    <source>
        <dbReference type="Proteomes" id="UP000484381"/>
    </source>
</evidence>
<dbReference type="Pfam" id="PF00126">
    <property type="entry name" value="HTH_1"/>
    <property type="match status" value="1"/>
</dbReference>
<feature type="region of interest" description="Disordered" evidence="5">
    <location>
        <begin position="292"/>
        <end position="319"/>
    </location>
</feature>
<dbReference type="EMBL" id="WHNP01000048">
    <property type="protein sequence ID" value="MPW21693.1"/>
    <property type="molecule type" value="Genomic_DNA"/>
</dbReference>
<evidence type="ECO:0000256" key="2">
    <source>
        <dbReference type="ARBA" id="ARBA00023015"/>
    </source>
</evidence>
<proteinExistence type="inferred from homology"/>
<dbReference type="Gene3D" id="3.40.190.10">
    <property type="entry name" value="Periplasmic binding protein-like II"/>
    <property type="match status" value="2"/>
</dbReference>
<keyword evidence="3" id="KW-0238">DNA-binding</keyword>
<comment type="similarity">
    <text evidence="1">Belongs to the LysR transcriptional regulatory family.</text>
</comment>
<dbReference type="GO" id="GO:0032993">
    <property type="term" value="C:protein-DNA complex"/>
    <property type="evidence" value="ECO:0007669"/>
    <property type="project" value="TreeGrafter"/>
</dbReference>
<dbReference type="PANTHER" id="PTHR30346:SF28">
    <property type="entry name" value="HTH-TYPE TRANSCRIPTIONAL REGULATOR CYNR"/>
    <property type="match status" value="1"/>
</dbReference>
<dbReference type="Gene3D" id="1.10.10.10">
    <property type="entry name" value="Winged helix-like DNA-binding domain superfamily/Winged helix DNA-binding domain"/>
    <property type="match status" value="1"/>
</dbReference>
<comment type="caution">
    <text evidence="7">The sequence shown here is derived from an EMBL/GenBank/DDBJ whole genome shotgun (WGS) entry which is preliminary data.</text>
</comment>
<dbReference type="RefSeq" id="WP_152765835.1">
    <property type="nucleotide sequence ID" value="NZ_WHNP01000048.1"/>
</dbReference>
<dbReference type="SUPFAM" id="SSF46785">
    <property type="entry name" value="Winged helix' DNA-binding domain"/>
    <property type="match status" value="1"/>
</dbReference>
<evidence type="ECO:0000313" key="7">
    <source>
        <dbReference type="EMBL" id="MPW21693.1"/>
    </source>
</evidence>
<dbReference type="GO" id="GO:0003677">
    <property type="term" value="F:DNA binding"/>
    <property type="evidence" value="ECO:0007669"/>
    <property type="project" value="UniProtKB-KW"/>
</dbReference>
<dbReference type="Proteomes" id="UP000484381">
    <property type="component" value="Unassembled WGS sequence"/>
</dbReference>
<dbReference type="PANTHER" id="PTHR30346">
    <property type="entry name" value="TRANSCRIPTIONAL DUAL REGULATOR HCAR-RELATED"/>
    <property type="match status" value="1"/>
</dbReference>
<evidence type="ECO:0000256" key="5">
    <source>
        <dbReference type="SAM" id="MobiDB-lite"/>
    </source>
</evidence>
<dbReference type="FunFam" id="1.10.10.10:FF:000001">
    <property type="entry name" value="LysR family transcriptional regulator"/>
    <property type="match status" value="1"/>
</dbReference>
<dbReference type="GO" id="GO:0003700">
    <property type="term" value="F:DNA-binding transcription factor activity"/>
    <property type="evidence" value="ECO:0007669"/>
    <property type="project" value="InterPro"/>
</dbReference>
<organism evidence="7 8">
    <name type="scientific">Paraburkholderia franconis</name>
    <dbReference type="NCBI Taxonomy" id="2654983"/>
    <lineage>
        <taxon>Bacteria</taxon>
        <taxon>Pseudomonadati</taxon>
        <taxon>Pseudomonadota</taxon>
        <taxon>Betaproteobacteria</taxon>
        <taxon>Burkholderiales</taxon>
        <taxon>Burkholderiaceae</taxon>
        <taxon>Paraburkholderia</taxon>
    </lineage>
</organism>
<protein>
    <submittedName>
        <fullName evidence="7">LysR family transcriptional regulator</fullName>
    </submittedName>
</protein>
<dbReference type="CDD" id="cd08414">
    <property type="entry name" value="PBP2_LTTR_aromatics_like"/>
    <property type="match status" value="1"/>
</dbReference>
<dbReference type="PRINTS" id="PR00039">
    <property type="entry name" value="HTHLYSR"/>
</dbReference>
<evidence type="ECO:0000256" key="4">
    <source>
        <dbReference type="ARBA" id="ARBA00023163"/>
    </source>
</evidence>
<dbReference type="PROSITE" id="PS50931">
    <property type="entry name" value="HTH_LYSR"/>
    <property type="match status" value="1"/>
</dbReference>
<dbReference type="InterPro" id="IPR005119">
    <property type="entry name" value="LysR_subst-bd"/>
</dbReference>
<dbReference type="SUPFAM" id="SSF53850">
    <property type="entry name" value="Periplasmic binding protein-like II"/>
    <property type="match status" value="1"/>
</dbReference>
<accession>A0A7X1NGR4</accession>
<keyword evidence="2" id="KW-0805">Transcription regulation</keyword>
<dbReference type="InterPro" id="IPR036388">
    <property type="entry name" value="WH-like_DNA-bd_sf"/>
</dbReference>
<dbReference type="InterPro" id="IPR000847">
    <property type="entry name" value="LysR_HTH_N"/>
</dbReference>
<name>A0A7X1NGR4_9BURK</name>
<dbReference type="AlphaFoldDB" id="A0A7X1NGR4"/>
<feature type="domain" description="HTH lysR-type" evidence="6">
    <location>
        <begin position="2"/>
        <end position="59"/>
    </location>
</feature>
<dbReference type="InterPro" id="IPR036390">
    <property type="entry name" value="WH_DNA-bd_sf"/>
</dbReference>
<evidence type="ECO:0000256" key="1">
    <source>
        <dbReference type="ARBA" id="ARBA00009437"/>
    </source>
</evidence>
<sequence length="319" mass="34414">MLDVKPLRYFVTLAQTLHFGRAAARLHLSQPPLSRQLASLEASLGVTLIERNPRSVTLTAAGERFYADAKAILASIEQAAKNARAASVGDMGQLTIGFTMCAAYSVLPAYARAYGSAHPDVTLNLREVVSNDLASQVLNAQIDAAIMFPGAPDKGLDTRTIFTEPLCVALSRDHALARARHLKIAQLAREPFVMAAEAVAPSLRATIVDHCLQGGFTPDVRFEVQLQQTVLSLVDEGVGIALVPESMRKAQLPGVVFKPLADAPTISQLLVWSRSNRNPCLARFLEMAVERKGSGKGSGKKQRRAPARSCADAAMTRYR</sequence>
<keyword evidence="4" id="KW-0804">Transcription</keyword>
<evidence type="ECO:0000259" key="6">
    <source>
        <dbReference type="PROSITE" id="PS50931"/>
    </source>
</evidence>